<sequence length="359" mass="39886">MTSVTPKFLRAFVFPSSDIPMVLIMSKVTSVTLKVLRTSTVHIYYIIIFVLGMSAIALAPPAIASLSLFRPCMPPILTSMIYLECKSWSDHGHTGIMFRLGISILTGYTWTLATATAVVAVVVFLLYPVEVKLINLQVLKQYILQEDGLSYSGVAKYRTLQLLSTLHNLTFQPPAMIILVGAVIVCESAALYILITSANIVPIPVLILFVLVALELLFVIAVPFKIMAIPYVDSAALLETLKRKAKSKLIKKFAKSCPPSKLSLGDGKFVARATSLVIMNHTVELLVTLMLIDDFGRPFNEMLCFCCTTLESLMRREFYHQQYGDDKDNVDRKVIRAQFAIANTSVFDDSDQIHEPILI</sequence>
<keyword evidence="3" id="KW-1185">Reference proteome</keyword>
<name>A0A226E8L6_FOLCA</name>
<feature type="transmembrane region" description="Helical" evidence="1">
    <location>
        <begin position="175"/>
        <end position="194"/>
    </location>
</feature>
<reference evidence="2 3" key="1">
    <citation type="submission" date="2015-12" db="EMBL/GenBank/DDBJ databases">
        <title>The genome of Folsomia candida.</title>
        <authorList>
            <person name="Faddeeva A."/>
            <person name="Derks M.F."/>
            <person name="Anvar Y."/>
            <person name="Smit S."/>
            <person name="Van Straalen N."/>
            <person name="Roelofs D."/>
        </authorList>
    </citation>
    <scope>NUCLEOTIDE SEQUENCE [LARGE SCALE GENOMIC DNA]</scope>
    <source>
        <strain evidence="2 3">VU population</strain>
        <tissue evidence="2">Whole body</tissue>
    </source>
</reference>
<evidence type="ECO:0000313" key="3">
    <source>
        <dbReference type="Proteomes" id="UP000198287"/>
    </source>
</evidence>
<dbReference type="EMBL" id="LNIX01000005">
    <property type="protein sequence ID" value="OXA53648.1"/>
    <property type="molecule type" value="Genomic_DNA"/>
</dbReference>
<accession>A0A226E8L6</accession>
<keyword evidence="1" id="KW-1133">Transmembrane helix</keyword>
<keyword evidence="2" id="KW-0675">Receptor</keyword>
<gene>
    <name evidence="2" type="ORF">Fcan01_11427</name>
</gene>
<keyword evidence="1" id="KW-0472">Membrane</keyword>
<proteinExistence type="predicted"/>
<feature type="transmembrane region" description="Helical" evidence="1">
    <location>
        <begin position="206"/>
        <end position="232"/>
    </location>
</feature>
<feature type="transmembrane region" description="Helical" evidence="1">
    <location>
        <begin position="43"/>
        <end position="69"/>
    </location>
</feature>
<evidence type="ECO:0000256" key="1">
    <source>
        <dbReference type="SAM" id="Phobius"/>
    </source>
</evidence>
<protein>
    <submittedName>
        <fullName evidence="2">5-hydroxytryptamine receptor 1</fullName>
    </submittedName>
</protein>
<organism evidence="2 3">
    <name type="scientific">Folsomia candida</name>
    <name type="common">Springtail</name>
    <dbReference type="NCBI Taxonomy" id="158441"/>
    <lineage>
        <taxon>Eukaryota</taxon>
        <taxon>Metazoa</taxon>
        <taxon>Ecdysozoa</taxon>
        <taxon>Arthropoda</taxon>
        <taxon>Hexapoda</taxon>
        <taxon>Collembola</taxon>
        <taxon>Entomobryomorpha</taxon>
        <taxon>Isotomoidea</taxon>
        <taxon>Isotomidae</taxon>
        <taxon>Proisotominae</taxon>
        <taxon>Folsomia</taxon>
    </lineage>
</organism>
<keyword evidence="1" id="KW-0812">Transmembrane</keyword>
<evidence type="ECO:0000313" key="2">
    <source>
        <dbReference type="EMBL" id="OXA53648.1"/>
    </source>
</evidence>
<dbReference type="Proteomes" id="UP000198287">
    <property type="component" value="Unassembled WGS sequence"/>
</dbReference>
<dbReference type="AlphaFoldDB" id="A0A226E8L6"/>
<comment type="caution">
    <text evidence="2">The sequence shown here is derived from an EMBL/GenBank/DDBJ whole genome shotgun (WGS) entry which is preliminary data.</text>
</comment>
<feature type="transmembrane region" description="Helical" evidence="1">
    <location>
        <begin position="107"/>
        <end position="127"/>
    </location>
</feature>